<dbReference type="RefSeq" id="WP_336131656.1">
    <property type="nucleotide sequence ID" value="NZ_JBANDL010000002.1"/>
</dbReference>
<reference evidence="3 4" key="1">
    <citation type="submission" date="2024-02" db="EMBL/GenBank/DDBJ databases">
        <title>Lysobacter Genome Sequencing and Mining.</title>
        <authorList>
            <person name="Bierman J."/>
            <person name="Walker M.C."/>
        </authorList>
    </citation>
    <scope>NUCLEOTIDE SEQUENCE [LARGE SCALE GENOMIC DNA]</scope>
    <source>
        <strain evidence="3 4">PB6250</strain>
    </source>
</reference>
<gene>
    <name evidence="3" type="ORF">V2J18_09530</name>
</gene>
<dbReference type="InterPro" id="IPR005151">
    <property type="entry name" value="Tail-specific_protease"/>
</dbReference>
<dbReference type="CDD" id="cd07563">
    <property type="entry name" value="Peptidase_S41_IRBP"/>
    <property type="match status" value="1"/>
</dbReference>
<evidence type="ECO:0000313" key="3">
    <source>
        <dbReference type="EMBL" id="MEI2454917.1"/>
    </source>
</evidence>
<proteinExistence type="predicted"/>
<keyword evidence="4" id="KW-1185">Reference proteome</keyword>
<dbReference type="PANTHER" id="PTHR11261">
    <property type="entry name" value="INTERPHOTORECEPTOR RETINOID-BINDING PROTEIN"/>
    <property type="match status" value="1"/>
</dbReference>
<accession>A0ABU8D1K9</accession>
<dbReference type="Gene3D" id="3.90.226.10">
    <property type="entry name" value="2-enoyl-CoA Hydratase, Chain A, domain 1"/>
    <property type="match status" value="1"/>
</dbReference>
<dbReference type="Pfam" id="PF03572">
    <property type="entry name" value="Peptidase_S41"/>
    <property type="match status" value="1"/>
</dbReference>
<comment type="caution">
    <text evidence="3">The sequence shown here is derived from an EMBL/GenBank/DDBJ whole genome shotgun (WGS) entry which is preliminary data.</text>
</comment>
<dbReference type="Proteomes" id="UP001387215">
    <property type="component" value="Unassembled WGS sequence"/>
</dbReference>
<name>A0ABU8D1K9_9GAMM</name>
<sequence>MPLHSRLRAALLLAAAFVLSVLPVGAQASAAPQPAAETATPSALTPAALREVVDTVAQRIQDHYYDLERGRELADALRGENRRGAFDSYRAPRDLASALSERLKPHDGHFRVVWRAPTTAAGTATAGAGPRLRRGPDAGAIDYARRRNHGLRRVELLPGNLGYVDLREFAEIDFDDPLAPARRALDAALAFVADCDALIVDLRDNGGGAPSAVGYLASAFVTPGADVYNRFRWRDGDTVRSSSEAPKIAYPAPRTELPLYVLTSSRTASAAEAFTYTLRNVDRAVVVGETSAGAANPGGERDAGAGFSVFVADGSPVSPITGGNWEGRGVVPDVPVPQHEALRTAQILALEAVLARGLPGANADDARWALEALRAAQSKAQADAYDPSYLGDYGRIRIERDRERLALRNGKRPLQPLTRLQADLYCLGDDPSVRVRFERDGAGRIAALQLQRPDGSAQRYAR</sequence>
<evidence type="ECO:0000256" key="1">
    <source>
        <dbReference type="SAM" id="SignalP"/>
    </source>
</evidence>
<protein>
    <submittedName>
        <fullName evidence="3">S41 family peptidase</fullName>
    </submittedName>
</protein>
<dbReference type="SUPFAM" id="SSF52096">
    <property type="entry name" value="ClpP/crotonase"/>
    <property type="match status" value="1"/>
</dbReference>
<feature type="domain" description="Tail specific protease" evidence="2">
    <location>
        <begin position="138"/>
        <end position="337"/>
    </location>
</feature>
<feature type="chain" id="PRO_5046316722" evidence="1">
    <location>
        <begin position="27"/>
        <end position="462"/>
    </location>
</feature>
<evidence type="ECO:0000259" key="2">
    <source>
        <dbReference type="SMART" id="SM00245"/>
    </source>
</evidence>
<organism evidence="3 4">
    <name type="scientific">Lysobacter firmicutimachus</name>
    <dbReference type="NCBI Taxonomy" id="1792846"/>
    <lineage>
        <taxon>Bacteria</taxon>
        <taxon>Pseudomonadati</taxon>
        <taxon>Pseudomonadota</taxon>
        <taxon>Gammaproteobacteria</taxon>
        <taxon>Lysobacterales</taxon>
        <taxon>Lysobacteraceae</taxon>
        <taxon>Lysobacter</taxon>
    </lineage>
</organism>
<feature type="signal peptide" evidence="1">
    <location>
        <begin position="1"/>
        <end position="26"/>
    </location>
</feature>
<dbReference type="InterPro" id="IPR029045">
    <property type="entry name" value="ClpP/crotonase-like_dom_sf"/>
</dbReference>
<dbReference type="EMBL" id="JBANDL010000002">
    <property type="protein sequence ID" value="MEI2454917.1"/>
    <property type="molecule type" value="Genomic_DNA"/>
</dbReference>
<evidence type="ECO:0000313" key="4">
    <source>
        <dbReference type="Proteomes" id="UP001387215"/>
    </source>
</evidence>
<dbReference type="SMART" id="SM00245">
    <property type="entry name" value="TSPc"/>
    <property type="match status" value="1"/>
</dbReference>
<dbReference type="Gene3D" id="3.30.750.44">
    <property type="match status" value="1"/>
</dbReference>
<keyword evidence="1" id="KW-0732">Signal</keyword>
<dbReference type="PANTHER" id="PTHR11261:SF3">
    <property type="entry name" value="RETINOL-BINDING PROTEIN 3"/>
    <property type="match status" value="1"/>
</dbReference>